<keyword evidence="2" id="KW-1003">Cell membrane</keyword>
<evidence type="ECO:0000256" key="4">
    <source>
        <dbReference type="ARBA" id="ARBA00022989"/>
    </source>
</evidence>
<dbReference type="CDD" id="cd16914">
    <property type="entry name" value="EcfT"/>
    <property type="match status" value="1"/>
</dbReference>
<evidence type="ECO:0000313" key="9">
    <source>
        <dbReference type="Proteomes" id="UP000013750"/>
    </source>
</evidence>
<evidence type="ECO:0000313" key="8">
    <source>
        <dbReference type="EMBL" id="EOW83482.1"/>
    </source>
</evidence>
<dbReference type="PANTHER" id="PTHR34857">
    <property type="entry name" value="SLL0384 PROTEIN"/>
    <property type="match status" value="1"/>
</dbReference>
<feature type="transmembrane region" description="Helical" evidence="6">
    <location>
        <begin position="71"/>
        <end position="89"/>
    </location>
</feature>
<dbReference type="AlphaFoldDB" id="R2XPZ4"/>
<evidence type="ECO:0008006" key="11">
    <source>
        <dbReference type="Google" id="ProtNLM"/>
    </source>
</evidence>
<feature type="transmembrane region" description="Helical" evidence="6">
    <location>
        <begin position="158"/>
        <end position="178"/>
    </location>
</feature>
<name>R2XPZ4_9ENTE</name>
<keyword evidence="4 6" id="KW-1133">Transmembrane helix</keyword>
<dbReference type="Proteomes" id="UP000014160">
    <property type="component" value="Unassembled WGS sequence"/>
</dbReference>
<dbReference type="GO" id="GO:0005886">
    <property type="term" value="C:plasma membrane"/>
    <property type="evidence" value="ECO:0007669"/>
    <property type="project" value="UniProtKB-ARBA"/>
</dbReference>
<evidence type="ECO:0000256" key="5">
    <source>
        <dbReference type="ARBA" id="ARBA00023136"/>
    </source>
</evidence>
<dbReference type="HOGENOM" id="CLU_056469_3_0_9"/>
<feature type="transmembrane region" description="Helical" evidence="6">
    <location>
        <begin position="242"/>
        <end position="259"/>
    </location>
</feature>
<dbReference type="InterPro" id="IPR003339">
    <property type="entry name" value="ABC/ECF_trnsptr_transmembrane"/>
</dbReference>
<evidence type="ECO:0000313" key="7">
    <source>
        <dbReference type="EMBL" id="EOI56944.1"/>
    </source>
</evidence>
<comment type="subcellular location">
    <subcellularLocation>
        <location evidence="1">Membrane</location>
        <topology evidence="1">Multi-pass membrane protein</topology>
    </subcellularLocation>
</comment>
<dbReference type="OrthoDB" id="2236046at2"/>
<comment type="caution">
    <text evidence="7">The sequence shown here is derived from an EMBL/GenBank/DDBJ whole genome shotgun (WGS) entry which is preliminary data.</text>
</comment>
<dbReference type="PANTHER" id="PTHR34857:SF2">
    <property type="entry name" value="SLL0384 PROTEIN"/>
    <property type="match status" value="1"/>
</dbReference>
<proteinExistence type="predicted"/>
<feature type="transmembrane region" description="Helical" evidence="6">
    <location>
        <begin position="95"/>
        <end position="114"/>
    </location>
</feature>
<sequence length="261" mass="29835">MPDWLTSQNEDALLLDKKNSFLMKNQKGLLFILEKFDHGSERSAASAIHPSLRFLSTLALLLIVSLSQKMLVLWICGLYIFSGLLFFSQKDLKKILGKSVLLSAMPFLIYLPSLLLHQGTFLFLIRVPLIACLISQYTETATTYELLSLLKRWHLPNIVLFQLDITIKYIYILAKVMVHMMKGISARHVGNQQVKLYLGTNVIALIYLRSLDYGKKLQQAMEARGFNGTYPTHKLALKKIDYVYILTQVTLLFVLFFIGKV</sequence>
<accession>R2XPZ4</accession>
<reference evidence="7 9" key="1">
    <citation type="submission" date="2013-02" db="EMBL/GenBank/DDBJ databases">
        <title>The Genome Sequence of Enterococcus gilvus ATCC BAA-350.</title>
        <authorList>
            <consortium name="The Broad Institute Genome Sequencing Platform"/>
            <consortium name="The Broad Institute Genome Sequencing Center for Infectious Disease"/>
            <person name="Earl A.M."/>
            <person name="Gilmore M.S."/>
            <person name="Lebreton F."/>
            <person name="Walker B."/>
            <person name="Young S.K."/>
            <person name="Zeng Q."/>
            <person name="Gargeya S."/>
            <person name="Fitzgerald M."/>
            <person name="Haas B."/>
            <person name="Abouelleil A."/>
            <person name="Alvarado L."/>
            <person name="Arachchi H.M."/>
            <person name="Berlin A.M."/>
            <person name="Chapman S.B."/>
            <person name="Dewar J."/>
            <person name="Goldberg J."/>
            <person name="Griggs A."/>
            <person name="Gujja S."/>
            <person name="Hansen M."/>
            <person name="Howarth C."/>
            <person name="Imamovic A."/>
            <person name="Larimer J."/>
            <person name="McCowan C."/>
            <person name="Murphy C."/>
            <person name="Neiman D."/>
            <person name="Pearson M."/>
            <person name="Priest M."/>
            <person name="Roberts A."/>
            <person name="Saif S."/>
            <person name="Shea T."/>
            <person name="Sisk P."/>
            <person name="Sykes S."/>
            <person name="Wortman J."/>
            <person name="Nusbaum C."/>
            <person name="Birren B."/>
        </authorList>
    </citation>
    <scope>NUCLEOTIDE SEQUENCE [LARGE SCALE GENOMIC DNA]</scope>
    <source>
        <strain evidence="7 9">ATCC BAA-350</strain>
    </source>
</reference>
<dbReference type="eggNOG" id="COG0619">
    <property type="taxonomic scope" value="Bacteria"/>
</dbReference>
<evidence type="ECO:0000256" key="3">
    <source>
        <dbReference type="ARBA" id="ARBA00022692"/>
    </source>
</evidence>
<evidence type="ECO:0000256" key="6">
    <source>
        <dbReference type="SAM" id="Phobius"/>
    </source>
</evidence>
<dbReference type="PATRIC" id="fig|1158614.3.peg.1162"/>
<keyword evidence="10" id="KW-1185">Reference proteome</keyword>
<evidence type="ECO:0000313" key="10">
    <source>
        <dbReference type="Proteomes" id="UP000014160"/>
    </source>
</evidence>
<evidence type="ECO:0000256" key="1">
    <source>
        <dbReference type="ARBA" id="ARBA00004141"/>
    </source>
</evidence>
<dbReference type="RefSeq" id="WP_010779577.1">
    <property type="nucleotide sequence ID" value="NZ_ASWH01000001.1"/>
</dbReference>
<gene>
    <name evidence="8" type="ORF">I592_02841</name>
    <name evidence="7" type="ORF">UKC_01129</name>
</gene>
<dbReference type="EMBL" id="AJDQ01000006">
    <property type="protein sequence ID" value="EOI56944.1"/>
    <property type="molecule type" value="Genomic_DNA"/>
</dbReference>
<keyword evidence="5 6" id="KW-0472">Membrane</keyword>
<dbReference type="InterPro" id="IPR051611">
    <property type="entry name" value="ECF_transporter_component"/>
</dbReference>
<keyword evidence="3 6" id="KW-0812">Transmembrane</keyword>
<dbReference type="Proteomes" id="UP000013750">
    <property type="component" value="Unassembled WGS sequence"/>
</dbReference>
<dbReference type="Pfam" id="PF02361">
    <property type="entry name" value="CbiQ"/>
    <property type="match status" value="1"/>
</dbReference>
<evidence type="ECO:0000256" key="2">
    <source>
        <dbReference type="ARBA" id="ARBA00022475"/>
    </source>
</evidence>
<dbReference type="EMBL" id="ASWH01000001">
    <property type="protein sequence ID" value="EOW83482.1"/>
    <property type="molecule type" value="Genomic_DNA"/>
</dbReference>
<organism evidence="7 9">
    <name type="scientific">Enterococcus gilvus ATCC BAA-350</name>
    <dbReference type="NCBI Taxonomy" id="1158614"/>
    <lineage>
        <taxon>Bacteria</taxon>
        <taxon>Bacillati</taxon>
        <taxon>Bacillota</taxon>
        <taxon>Bacilli</taxon>
        <taxon>Lactobacillales</taxon>
        <taxon>Enterococcaceae</taxon>
        <taxon>Enterococcus</taxon>
    </lineage>
</organism>
<protein>
    <recommendedName>
        <fullName evidence="11">Cobalt ABC transporter, permease CbiQ</fullName>
    </recommendedName>
</protein>
<reference evidence="8 10" key="2">
    <citation type="submission" date="2013-03" db="EMBL/GenBank/DDBJ databases">
        <title>The Genome Sequence of Enterococcus gilvus ATCC BAA-350 (PacBio/Illumina hybrid assembly).</title>
        <authorList>
            <consortium name="The Broad Institute Genomics Platform"/>
            <consortium name="The Broad Institute Genome Sequencing Center for Infectious Disease"/>
            <person name="Earl A."/>
            <person name="Russ C."/>
            <person name="Gilmore M."/>
            <person name="Surin D."/>
            <person name="Walker B."/>
            <person name="Young S."/>
            <person name="Zeng Q."/>
            <person name="Gargeya S."/>
            <person name="Fitzgerald M."/>
            <person name="Haas B."/>
            <person name="Abouelleil A."/>
            <person name="Allen A.W."/>
            <person name="Alvarado L."/>
            <person name="Arachchi H.M."/>
            <person name="Berlin A.M."/>
            <person name="Chapman S.B."/>
            <person name="Gainer-Dewar J."/>
            <person name="Goldberg J."/>
            <person name="Griggs A."/>
            <person name="Gujja S."/>
            <person name="Hansen M."/>
            <person name="Howarth C."/>
            <person name="Imamovic A."/>
            <person name="Ireland A."/>
            <person name="Larimer J."/>
            <person name="McCowan C."/>
            <person name="Murphy C."/>
            <person name="Pearson M."/>
            <person name="Poon T.W."/>
            <person name="Priest M."/>
            <person name="Roberts A."/>
            <person name="Saif S."/>
            <person name="Shea T."/>
            <person name="Sisk P."/>
            <person name="Sykes S."/>
            <person name="Wortman J."/>
            <person name="Nusbaum C."/>
            <person name="Birren B."/>
        </authorList>
    </citation>
    <scope>NUCLEOTIDE SEQUENCE [LARGE SCALE GENOMIC DNA]</scope>
    <source>
        <strain evidence="8 10">ATCC BAA-350</strain>
    </source>
</reference>